<protein>
    <recommendedName>
        <fullName evidence="4">SnoaL-like domain-containing protein</fullName>
    </recommendedName>
</protein>
<evidence type="ECO:0000313" key="3">
    <source>
        <dbReference type="Proteomes" id="UP001187682"/>
    </source>
</evidence>
<dbReference type="SUPFAM" id="SSF54427">
    <property type="entry name" value="NTF2-like"/>
    <property type="match status" value="1"/>
</dbReference>
<accession>A0AAE8STW7</accession>
<keyword evidence="1" id="KW-0732">Signal</keyword>
<dbReference type="EMBL" id="ONZQ02000004">
    <property type="protein sequence ID" value="SPO00974.1"/>
    <property type="molecule type" value="Genomic_DNA"/>
</dbReference>
<comment type="caution">
    <text evidence="2">The sequence shown here is derived from an EMBL/GenBank/DDBJ whole genome shotgun (WGS) entry which is preliminary data.</text>
</comment>
<dbReference type="Gene3D" id="3.10.450.50">
    <property type="match status" value="1"/>
</dbReference>
<evidence type="ECO:0008006" key="4">
    <source>
        <dbReference type="Google" id="ProtNLM"/>
    </source>
</evidence>
<feature type="signal peptide" evidence="1">
    <location>
        <begin position="1"/>
        <end position="20"/>
    </location>
</feature>
<gene>
    <name evidence="2" type="ORF">DNG_03722</name>
</gene>
<organism evidence="2 3">
    <name type="scientific">Cephalotrichum gorgonifer</name>
    <dbReference type="NCBI Taxonomy" id="2041049"/>
    <lineage>
        <taxon>Eukaryota</taxon>
        <taxon>Fungi</taxon>
        <taxon>Dikarya</taxon>
        <taxon>Ascomycota</taxon>
        <taxon>Pezizomycotina</taxon>
        <taxon>Sordariomycetes</taxon>
        <taxon>Hypocreomycetidae</taxon>
        <taxon>Microascales</taxon>
        <taxon>Microascaceae</taxon>
        <taxon>Cephalotrichum</taxon>
    </lineage>
</organism>
<dbReference type="InterPro" id="IPR032710">
    <property type="entry name" value="NTF2-like_dom_sf"/>
</dbReference>
<dbReference type="Proteomes" id="UP001187682">
    <property type="component" value="Unassembled WGS sequence"/>
</dbReference>
<name>A0AAE8STW7_9PEZI</name>
<proteinExistence type="predicted"/>
<evidence type="ECO:0000313" key="2">
    <source>
        <dbReference type="EMBL" id="SPO00974.1"/>
    </source>
</evidence>
<reference evidence="2" key="1">
    <citation type="submission" date="2018-03" db="EMBL/GenBank/DDBJ databases">
        <authorList>
            <person name="Guldener U."/>
        </authorList>
    </citation>
    <scope>NUCLEOTIDE SEQUENCE</scope>
</reference>
<evidence type="ECO:0000256" key="1">
    <source>
        <dbReference type="SAM" id="SignalP"/>
    </source>
</evidence>
<dbReference type="AlphaFoldDB" id="A0AAE8STW7"/>
<keyword evidence="3" id="KW-1185">Reference proteome</keyword>
<feature type="chain" id="PRO_5041976712" description="SnoaL-like domain-containing protein" evidence="1">
    <location>
        <begin position="21"/>
        <end position="161"/>
    </location>
</feature>
<sequence length="161" mass="18382">MEHPFIFVLAVLALFQFASASRNCELLPELPLSISQCRDTLLAEQREKTALFALAYGEKDVDTMMSYVADPYIQHNPNIESGKDIARRYIKQRLSAAGINNNVTRVISDLNYALLHVHRTQPGRQGRVLADMYRLNGTCIVEHWDVQEDMNPEAKNPRAYF</sequence>